<accession>A0A2B7XAQ5</accession>
<protein>
    <submittedName>
        <fullName evidence="1">Uncharacterized protein</fullName>
    </submittedName>
</protein>
<dbReference type="Proteomes" id="UP000224634">
    <property type="component" value="Unassembled WGS sequence"/>
</dbReference>
<dbReference type="EMBL" id="PDNA01000185">
    <property type="protein sequence ID" value="PGH05728.1"/>
    <property type="molecule type" value="Genomic_DNA"/>
</dbReference>
<evidence type="ECO:0000313" key="2">
    <source>
        <dbReference type="Proteomes" id="UP000224634"/>
    </source>
</evidence>
<keyword evidence="2" id="KW-1185">Reference proteome</keyword>
<name>A0A2B7XAQ5_POLH7</name>
<organism evidence="1 2">
    <name type="scientific">Polytolypa hystricis (strain UAMH7299)</name>
    <dbReference type="NCBI Taxonomy" id="1447883"/>
    <lineage>
        <taxon>Eukaryota</taxon>
        <taxon>Fungi</taxon>
        <taxon>Dikarya</taxon>
        <taxon>Ascomycota</taxon>
        <taxon>Pezizomycotina</taxon>
        <taxon>Eurotiomycetes</taxon>
        <taxon>Eurotiomycetidae</taxon>
        <taxon>Onygenales</taxon>
        <taxon>Onygenales incertae sedis</taxon>
        <taxon>Polytolypa</taxon>
    </lineage>
</organism>
<sequence>MASIRAAARQRLRSLHRCVLWPVHLAYVKNRCKDFNDAIKNSACPGGHIAITAVKLNTTHFIRRSGGPHLLPFSIFVLNDLCKRSHCAFRYNVVDFWGHNEVGIGDADVSTLDESPGKGNNTGI</sequence>
<gene>
    <name evidence="1" type="ORF">AJ80_08285</name>
</gene>
<proteinExistence type="predicted"/>
<evidence type="ECO:0000313" key="1">
    <source>
        <dbReference type="EMBL" id="PGH05728.1"/>
    </source>
</evidence>
<dbReference type="AlphaFoldDB" id="A0A2B7XAQ5"/>
<reference evidence="1 2" key="1">
    <citation type="submission" date="2017-10" db="EMBL/GenBank/DDBJ databases">
        <title>Comparative genomics in systemic dimorphic fungi from Ajellomycetaceae.</title>
        <authorList>
            <person name="Munoz J.F."/>
            <person name="Mcewen J.G."/>
            <person name="Clay O.K."/>
            <person name="Cuomo C.A."/>
        </authorList>
    </citation>
    <scope>NUCLEOTIDE SEQUENCE [LARGE SCALE GENOMIC DNA]</scope>
    <source>
        <strain evidence="1 2">UAMH7299</strain>
    </source>
</reference>
<feature type="non-terminal residue" evidence="1">
    <location>
        <position position="124"/>
    </location>
</feature>
<comment type="caution">
    <text evidence="1">The sequence shown here is derived from an EMBL/GenBank/DDBJ whole genome shotgun (WGS) entry which is preliminary data.</text>
</comment>